<dbReference type="Proteomes" id="UP001174997">
    <property type="component" value="Unassembled WGS sequence"/>
</dbReference>
<evidence type="ECO:0000313" key="2">
    <source>
        <dbReference type="Proteomes" id="UP001174997"/>
    </source>
</evidence>
<dbReference type="EMBL" id="JAULSY010000063">
    <property type="protein sequence ID" value="KAK0667992.1"/>
    <property type="molecule type" value="Genomic_DNA"/>
</dbReference>
<proteinExistence type="predicted"/>
<evidence type="ECO:0000313" key="1">
    <source>
        <dbReference type="EMBL" id="KAK0667992.1"/>
    </source>
</evidence>
<sequence length="204" mass="23388">MSSIQLASNPALCRVNATVLRLSRTRQCIMGTRVVPNHPDTEVSYQAWYSEQHSTSYICKDTLIALGWEYYVPPPGRTLNPRGGVFKPIGWVELYVQQPVAPFEWKMVLFHVLDEQFGIEVVDVYGRSRVFDIIIGDASCVQLLGEAFNYEFYNLNEAECERQRRDEYDLYLAQYAHGNVGDAMDFIWYAFAGFALYDSSSTSY</sequence>
<name>A0AA40DBK0_9PEZI</name>
<gene>
    <name evidence="1" type="ORF">QBC41DRAFT_130259</name>
</gene>
<comment type="caution">
    <text evidence="1">The sequence shown here is derived from an EMBL/GenBank/DDBJ whole genome shotgun (WGS) entry which is preliminary data.</text>
</comment>
<dbReference type="AlphaFoldDB" id="A0AA40DBK0"/>
<reference evidence="1" key="1">
    <citation type="submission" date="2023-06" db="EMBL/GenBank/DDBJ databases">
        <title>Genome-scale phylogeny and comparative genomics of the fungal order Sordariales.</title>
        <authorList>
            <consortium name="Lawrence Berkeley National Laboratory"/>
            <person name="Hensen N."/>
            <person name="Bonometti L."/>
            <person name="Westerberg I."/>
            <person name="Brannstrom I.O."/>
            <person name="Guillou S."/>
            <person name="Cros-Aarteil S."/>
            <person name="Calhoun S."/>
            <person name="Haridas S."/>
            <person name="Kuo A."/>
            <person name="Mondo S."/>
            <person name="Pangilinan J."/>
            <person name="Riley R."/>
            <person name="Labutti K."/>
            <person name="Andreopoulos B."/>
            <person name="Lipzen A."/>
            <person name="Chen C."/>
            <person name="Yanf M."/>
            <person name="Daum C."/>
            <person name="Ng V."/>
            <person name="Clum A."/>
            <person name="Steindorff A."/>
            <person name="Ohm R."/>
            <person name="Martin F."/>
            <person name="Silar P."/>
            <person name="Natvig D."/>
            <person name="Lalanne C."/>
            <person name="Gautier V."/>
            <person name="Ament-Velasquez S.L."/>
            <person name="Kruys A."/>
            <person name="Hutchinson M.I."/>
            <person name="Powell A.J."/>
            <person name="Barry K."/>
            <person name="Miller A.N."/>
            <person name="Grigoriev I.V."/>
            <person name="Debuchy R."/>
            <person name="Gladieux P."/>
            <person name="Thoren M.H."/>
            <person name="Johannesson H."/>
        </authorList>
    </citation>
    <scope>NUCLEOTIDE SEQUENCE</scope>
    <source>
        <strain evidence="1">CBS 307.81</strain>
    </source>
</reference>
<accession>A0AA40DBK0</accession>
<protein>
    <submittedName>
        <fullName evidence="1">Uncharacterized protein</fullName>
    </submittedName>
</protein>
<keyword evidence="2" id="KW-1185">Reference proteome</keyword>
<organism evidence="1 2">
    <name type="scientific">Cercophora samala</name>
    <dbReference type="NCBI Taxonomy" id="330535"/>
    <lineage>
        <taxon>Eukaryota</taxon>
        <taxon>Fungi</taxon>
        <taxon>Dikarya</taxon>
        <taxon>Ascomycota</taxon>
        <taxon>Pezizomycotina</taxon>
        <taxon>Sordariomycetes</taxon>
        <taxon>Sordariomycetidae</taxon>
        <taxon>Sordariales</taxon>
        <taxon>Lasiosphaeriaceae</taxon>
        <taxon>Cercophora</taxon>
    </lineage>
</organism>